<accession>I3RZB1</accession>
<dbReference type="EMBL" id="BT133558">
    <property type="protein sequence ID" value="AFK33353.1"/>
    <property type="molecule type" value="mRNA"/>
</dbReference>
<protein>
    <submittedName>
        <fullName evidence="1">Uncharacterized protein</fullName>
    </submittedName>
</protein>
<evidence type="ECO:0000313" key="1">
    <source>
        <dbReference type="EMBL" id="AFK33353.1"/>
    </source>
</evidence>
<proteinExistence type="evidence at transcript level"/>
<dbReference type="AlphaFoldDB" id="I3RZB1"/>
<sequence length="66" mass="8220">MHRWRELPGLMFPCLMQQIWKDWLSHRLKISFVLQREHATDLCLWPQLPKLIDIVLKFFMSWLVLW</sequence>
<reference evidence="1" key="1">
    <citation type="submission" date="2012-05" db="EMBL/GenBank/DDBJ databases">
        <authorList>
            <person name="Krishnakumar V."/>
            <person name="Cheung F."/>
            <person name="Xiao Y."/>
            <person name="Chan A."/>
            <person name="Moskal W.A."/>
            <person name="Town C.D."/>
        </authorList>
    </citation>
    <scope>NUCLEOTIDE SEQUENCE</scope>
</reference>
<organism evidence="1">
    <name type="scientific">Medicago truncatula</name>
    <name type="common">Barrel medic</name>
    <name type="synonym">Medicago tribuloides</name>
    <dbReference type="NCBI Taxonomy" id="3880"/>
    <lineage>
        <taxon>Eukaryota</taxon>
        <taxon>Viridiplantae</taxon>
        <taxon>Streptophyta</taxon>
        <taxon>Embryophyta</taxon>
        <taxon>Tracheophyta</taxon>
        <taxon>Spermatophyta</taxon>
        <taxon>Magnoliopsida</taxon>
        <taxon>eudicotyledons</taxon>
        <taxon>Gunneridae</taxon>
        <taxon>Pentapetalae</taxon>
        <taxon>rosids</taxon>
        <taxon>fabids</taxon>
        <taxon>Fabales</taxon>
        <taxon>Fabaceae</taxon>
        <taxon>Papilionoideae</taxon>
        <taxon>50 kb inversion clade</taxon>
        <taxon>NPAAA clade</taxon>
        <taxon>Hologalegina</taxon>
        <taxon>IRL clade</taxon>
        <taxon>Trifolieae</taxon>
        <taxon>Medicago</taxon>
    </lineage>
</organism>
<name>I3RZB1_MEDTR</name>